<feature type="region of interest" description="Disordered" evidence="1">
    <location>
        <begin position="93"/>
        <end position="202"/>
    </location>
</feature>
<sequence length="202" mass="21031">MQKSPFALISPTLDAVSNARSSVTAPRAAAAATLVLNVPPMTTNQTAATPRHAVQTAKASTLLTQEARKRYAMSQGTFSLTPHTNFADVVRGRGASHRSQAPAQFTPSEAEAGPSAPLADAARAAMPPPTTGRPSSKSAARKASPVREKSTTPLPAGSPRNSSASMEAMDTSQSSPRSQRRRGSLDRKKEKTTITGPQQGGT</sequence>
<organism evidence="2 3">
    <name type="scientific">Amblyomma americanum</name>
    <name type="common">Lone star tick</name>
    <dbReference type="NCBI Taxonomy" id="6943"/>
    <lineage>
        <taxon>Eukaryota</taxon>
        <taxon>Metazoa</taxon>
        <taxon>Ecdysozoa</taxon>
        <taxon>Arthropoda</taxon>
        <taxon>Chelicerata</taxon>
        <taxon>Arachnida</taxon>
        <taxon>Acari</taxon>
        <taxon>Parasitiformes</taxon>
        <taxon>Ixodida</taxon>
        <taxon>Ixodoidea</taxon>
        <taxon>Ixodidae</taxon>
        <taxon>Amblyomminae</taxon>
        <taxon>Amblyomma</taxon>
    </lineage>
</organism>
<feature type="compositionally biased region" description="Low complexity" evidence="1">
    <location>
        <begin position="133"/>
        <end position="143"/>
    </location>
</feature>
<keyword evidence="3" id="KW-1185">Reference proteome</keyword>
<accession>A0AAQ4EAN5</accession>
<gene>
    <name evidence="2" type="ORF">V5799_024970</name>
</gene>
<dbReference type="EMBL" id="JARKHS020019310">
    <property type="protein sequence ID" value="KAK8771786.1"/>
    <property type="molecule type" value="Genomic_DNA"/>
</dbReference>
<dbReference type="AlphaFoldDB" id="A0AAQ4EAN5"/>
<evidence type="ECO:0000313" key="2">
    <source>
        <dbReference type="EMBL" id="KAK8771786.1"/>
    </source>
</evidence>
<feature type="compositionally biased region" description="Polar residues" evidence="1">
    <location>
        <begin position="97"/>
        <end position="107"/>
    </location>
</feature>
<name>A0AAQ4EAN5_AMBAM</name>
<evidence type="ECO:0000313" key="3">
    <source>
        <dbReference type="Proteomes" id="UP001321473"/>
    </source>
</evidence>
<evidence type="ECO:0000256" key="1">
    <source>
        <dbReference type="SAM" id="MobiDB-lite"/>
    </source>
</evidence>
<feature type="compositionally biased region" description="Low complexity" evidence="1">
    <location>
        <begin position="110"/>
        <end position="125"/>
    </location>
</feature>
<feature type="compositionally biased region" description="Basic and acidic residues" evidence="1">
    <location>
        <begin position="183"/>
        <end position="192"/>
    </location>
</feature>
<dbReference type="Proteomes" id="UP001321473">
    <property type="component" value="Unassembled WGS sequence"/>
</dbReference>
<protein>
    <submittedName>
        <fullName evidence="2">Uncharacterized protein</fullName>
    </submittedName>
</protein>
<reference evidence="2 3" key="1">
    <citation type="journal article" date="2023" name="Arcadia Sci">
        <title>De novo assembly of a long-read Amblyomma americanum tick genome.</title>
        <authorList>
            <person name="Chou S."/>
            <person name="Poskanzer K.E."/>
            <person name="Rollins M."/>
            <person name="Thuy-Boun P.S."/>
        </authorList>
    </citation>
    <scope>NUCLEOTIDE SEQUENCE [LARGE SCALE GENOMIC DNA]</scope>
    <source>
        <strain evidence="2">F_SG_1</strain>
        <tissue evidence="2">Salivary glands</tissue>
    </source>
</reference>
<comment type="caution">
    <text evidence="2">The sequence shown here is derived from an EMBL/GenBank/DDBJ whole genome shotgun (WGS) entry which is preliminary data.</text>
</comment>
<proteinExistence type="predicted"/>
<feature type="compositionally biased region" description="Polar residues" evidence="1">
    <location>
        <begin position="193"/>
        <end position="202"/>
    </location>
</feature>